<protein>
    <submittedName>
        <fullName evidence="3">Antho-RFamide neuropeptides-like isoform X2</fullName>
    </submittedName>
</protein>
<organism evidence="3 4">
    <name type="scientific">Biomphalaria pfeifferi</name>
    <name type="common">Bloodfluke planorb</name>
    <name type="synonym">Freshwater snail</name>
    <dbReference type="NCBI Taxonomy" id="112525"/>
    <lineage>
        <taxon>Eukaryota</taxon>
        <taxon>Metazoa</taxon>
        <taxon>Spiralia</taxon>
        <taxon>Lophotrochozoa</taxon>
        <taxon>Mollusca</taxon>
        <taxon>Gastropoda</taxon>
        <taxon>Heterobranchia</taxon>
        <taxon>Euthyneura</taxon>
        <taxon>Panpulmonata</taxon>
        <taxon>Hygrophila</taxon>
        <taxon>Lymnaeoidea</taxon>
        <taxon>Planorbidae</taxon>
        <taxon>Biomphalaria</taxon>
    </lineage>
</organism>
<reference evidence="3" key="2">
    <citation type="submission" date="2023-04" db="EMBL/GenBank/DDBJ databases">
        <authorList>
            <person name="Bu L."/>
            <person name="Lu L."/>
            <person name="Laidemitt M.R."/>
            <person name="Zhang S.M."/>
            <person name="Mutuku M."/>
            <person name="Mkoji G."/>
            <person name="Steinauer M."/>
            <person name="Loker E.S."/>
        </authorList>
    </citation>
    <scope>NUCLEOTIDE SEQUENCE</scope>
    <source>
        <strain evidence="3">KasaAsao</strain>
        <tissue evidence="3">Whole Snail</tissue>
    </source>
</reference>
<dbReference type="SMART" id="SM00034">
    <property type="entry name" value="CLECT"/>
    <property type="match status" value="1"/>
</dbReference>
<evidence type="ECO:0000259" key="2">
    <source>
        <dbReference type="PROSITE" id="PS50041"/>
    </source>
</evidence>
<dbReference type="SUPFAM" id="SSF56436">
    <property type="entry name" value="C-type lectin-like"/>
    <property type="match status" value="1"/>
</dbReference>
<feature type="region of interest" description="Disordered" evidence="1">
    <location>
        <begin position="1"/>
        <end position="48"/>
    </location>
</feature>
<dbReference type="GO" id="GO:0007218">
    <property type="term" value="P:neuropeptide signaling pathway"/>
    <property type="evidence" value="ECO:0007669"/>
    <property type="project" value="UniProtKB-KW"/>
</dbReference>
<accession>A0AAD8BR99</accession>
<dbReference type="CDD" id="cd00037">
    <property type="entry name" value="CLECT"/>
    <property type="match status" value="1"/>
</dbReference>
<proteinExistence type="predicted"/>
<dbReference type="InterPro" id="IPR016186">
    <property type="entry name" value="C-type_lectin-like/link_sf"/>
</dbReference>
<sequence>SALNTLEDHQETHQPQKRSPASSAALYSEDLEADSGLEEPMDDMDKKNTLFRQERGSIDKRQSTRLETTCRIYKDYTYLRYRNTEECWKWGDDFLNYTNAIRACQEEGALLLTIKTENEKTLLWRFFKHKVLWNGLDKINKPTFTWIDDNKPLKNFSYYYPDVPASQNLRLIPDCGSLVSEDRFYFATRLCFVRHAYICEIR</sequence>
<dbReference type="Gene3D" id="3.10.100.10">
    <property type="entry name" value="Mannose-Binding Protein A, subunit A"/>
    <property type="match status" value="1"/>
</dbReference>
<feature type="compositionally biased region" description="Acidic residues" evidence="1">
    <location>
        <begin position="29"/>
        <end position="42"/>
    </location>
</feature>
<name>A0AAD8BR99_BIOPF</name>
<evidence type="ECO:0000313" key="4">
    <source>
        <dbReference type="Proteomes" id="UP001233172"/>
    </source>
</evidence>
<feature type="compositionally biased region" description="Basic and acidic residues" evidence="1">
    <location>
        <begin position="1"/>
        <end position="14"/>
    </location>
</feature>
<dbReference type="EMBL" id="JASAOG010000042">
    <property type="protein sequence ID" value="KAK0059442.1"/>
    <property type="molecule type" value="Genomic_DNA"/>
</dbReference>
<evidence type="ECO:0000313" key="3">
    <source>
        <dbReference type="EMBL" id="KAK0059442.1"/>
    </source>
</evidence>
<dbReference type="AlphaFoldDB" id="A0AAD8BR99"/>
<dbReference type="Pfam" id="PF00059">
    <property type="entry name" value="Lectin_C"/>
    <property type="match status" value="1"/>
</dbReference>
<evidence type="ECO:0000256" key="1">
    <source>
        <dbReference type="SAM" id="MobiDB-lite"/>
    </source>
</evidence>
<dbReference type="Proteomes" id="UP001233172">
    <property type="component" value="Unassembled WGS sequence"/>
</dbReference>
<feature type="domain" description="C-type lectin" evidence="2">
    <location>
        <begin position="83"/>
        <end position="200"/>
    </location>
</feature>
<keyword evidence="4" id="KW-1185">Reference proteome</keyword>
<gene>
    <name evidence="3" type="ORF">Bpfe_011211</name>
</gene>
<reference evidence="3" key="1">
    <citation type="journal article" date="2023" name="PLoS Negl. Trop. Dis.">
        <title>A genome sequence for Biomphalaria pfeifferi, the major vector snail for the human-infecting parasite Schistosoma mansoni.</title>
        <authorList>
            <person name="Bu L."/>
            <person name="Lu L."/>
            <person name="Laidemitt M.R."/>
            <person name="Zhang S.M."/>
            <person name="Mutuku M."/>
            <person name="Mkoji G."/>
            <person name="Steinauer M."/>
            <person name="Loker E.S."/>
        </authorList>
    </citation>
    <scope>NUCLEOTIDE SEQUENCE</scope>
    <source>
        <strain evidence="3">KasaAsao</strain>
    </source>
</reference>
<dbReference type="InterPro" id="IPR001304">
    <property type="entry name" value="C-type_lectin-like"/>
</dbReference>
<keyword evidence="3" id="KW-0527">Neuropeptide</keyword>
<feature type="non-terminal residue" evidence="3">
    <location>
        <position position="202"/>
    </location>
</feature>
<dbReference type="InterPro" id="IPR016187">
    <property type="entry name" value="CTDL_fold"/>
</dbReference>
<comment type="caution">
    <text evidence="3">The sequence shown here is derived from an EMBL/GenBank/DDBJ whole genome shotgun (WGS) entry which is preliminary data.</text>
</comment>
<dbReference type="PROSITE" id="PS50041">
    <property type="entry name" value="C_TYPE_LECTIN_2"/>
    <property type="match status" value="1"/>
</dbReference>